<evidence type="ECO:0000256" key="2">
    <source>
        <dbReference type="SAM" id="SignalP"/>
    </source>
</evidence>
<sequence>MLKKTVPTLIVAALTALGAVQLAHAQQKNYTEGGDLYSGSRAKDKANPNQNPAKSGKFDPYTDGARKSTRTDLAPRKADPYTDGARGGTRDPYLDGARTGARDPYTDGAKTGKPDPYTDGAKK</sequence>
<gene>
    <name evidence="3" type="ORF">EV147_1430</name>
</gene>
<dbReference type="EMBL" id="SGXM01000001">
    <property type="protein sequence ID" value="RZT42397.1"/>
    <property type="molecule type" value="Genomic_DNA"/>
</dbReference>
<feature type="compositionally biased region" description="Basic and acidic residues" evidence="1">
    <location>
        <begin position="64"/>
        <end position="80"/>
    </location>
</feature>
<feature type="region of interest" description="Disordered" evidence="1">
    <location>
        <begin position="31"/>
        <end position="123"/>
    </location>
</feature>
<organism evidence="3 4">
    <name type="scientific">Cupriavidus agavae</name>
    <dbReference type="NCBI Taxonomy" id="1001822"/>
    <lineage>
        <taxon>Bacteria</taxon>
        <taxon>Pseudomonadati</taxon>
        <taxon>Pseudomonadota</taxon>
        <taxon>Betaproteobacteria</taxon>
        <taxon>Burkholderiales</taxon>
        <taxon>Burkholderiaceae</taxon>
        <taxon>Cupriavidus</taxon>
    </lineage>
</organism>
<reference evidence="3 4" key="1">
    <citation type="journal article" date="2015" name="Stand. Genomic Sci.">
        <title>Genomic Encyclopedia of Bacterial and Archaeal Type Strains, Phase III: the genomes of soil and plant-associated and newly described type strains.</title>
        <authorList>
            <person name="Whitman W.B."/>
            <person name="Woyke T."/>
            <person name="Klenk H.P."/>
            <person name="Zhou Y."/>
            <person name="Lilburn T.G."/>
            <person name="Beck B.J."/>
            <person name="De Vos P."/>
            <person name="Vandamme P."/>
            <person name="Eisen J.A."/>
            <person name="Garrity G."/>
            <person name="Hugenholtz P."/>
            <person name="Kyrpides N.C."/>
        </authorList>
    </citation>
    <scope>NUCLEOTIDE SEQUENCE [LARGE SCALE GENOMIC DNA]</scope>
    <source>
        <strain evidence="3 4">ASC-9842</strain>
    </source>
</reference>
<evidence type="ECO:0000313" key="3">
    <source>
        <dbReference type="EMBL" id="RZT42397.1"/>
    </source>
</evidence>
<evidence type="ECO:0000256" key="1">
    <source>
        <dbReference type="SAM" id="MobiDB-lite"/>
    </source>
</evidence>
<dbReference type="Proteomes" id="UP000291078">
    <property type="component" value="Unassembled WGS sequence"/>
</dbReference>
<accession>A0A4Q7S8X2</accession>
<keyword evidence="4" id="KW-1185">Reference proteome</keyword>
<dbReference type="OrthoDB" id="8964903at2"/>
<name>A0A4Q7S8X2_9BURK</name>
<evidence type="ECO:0000313" key="4">
    <source>
        <dbReference type="Proteomes" id="UP000291078"/>
    </source>
</evidence>
<comment type="caution">
    <text evidence="3">The sequence shown here is derived from an EMBL/GenBank/DDBJ whole genome shotgun (WGS) entry which is preliminary data.</text>
</comment>
<dbReference type="RefSeq" id="WP_130391216.1">
    <property type="nucleotide sequence ID" value="NZ_SGXM01000001.1"/>
</dbReference>
<dbReference type="AlphaFoldDB" id="A0A4Q7S8X2"/>
<proteinExistence type="predicted"/>
<feature type="chain" id="PRO_5020859709" evidence="2">
    <location>
        <begin position="26"/>
        <end position="123"/>
    </location>
</feature>
<feature type="compositionally biased region" description="Basic and acidic residues" evidence="1">
    <location>
        <begin position="100"/>
        <end position="113"/>
    </location>
</feature>
<protein>
    <submittedName>
        <fullName evidence="3">Uncharacterized protein</fullName>
    </submittedName>
</protein>
<feature type="signal peptide" evidence="2">
    <location>
        <begin position="1"/>
        <end position="25"/>
    </location>
</feature>
<keyword evidence="2" id="KW-0732">Signal</keyword>